<dbReference type="InterPro" id="IPR000889">
    <property type="entry name" value="Glutathione_peroxidase"/>
</dbReference>
<dbReference type="GeneID" id="17304826"/>
<dbReference type="Gene3D" id="3.40.30.10">
    <property type="entry name" value="Glutaredoxin"/>
    <property type="match status" value="1"/>
</dbReference>
<dbReference type="KEGG" id="gtt:GUITHDRAFT_106219"/>
<dbReference type="Proteomes" id="UP000011087">
    <property type="component" value="Unassembled WGS sequence"/>
</dbReference>
<name>L1JHZ1_GUITC</name>
<dbReference type="PRINTS" id="PR01011">
    <property type="entry name" value="GLUTPROXDASE"/>
</dbReference>
<evidence type="ECO:0000256" key="5">
    <source>
        <dbReference type="RuleBase" id="RU000499"/>
    </source>
</evidence>
<feature type="domain" description="Gamma-glutamylcyclotransferase AIG2-like" evidence="6">
    <location>
        <begin position="7"/>
        <end position="87"/>
    </location>
</feature>
<dbReference type="eggNOG" id="KOG1651">
    <property type="taxonomic scope" value="Eukaryota"/>
</dbReference>
<dbReference type="EnsemblProtists" id="EKX48143">
    <property type="protein sequence ID" value="EKX48143"/>
    <property type="gene ID" value="GUITHDRAFT_106219"/>
</dbReference>
<keyword evidence="4 5" id="KW-0560">Oxidoreductase</keyword>
<keyword evidence="2 5" id="KW-0575">Peroxidase</keyword>
<accession>L1JHZ1</accession>
<organism evidence="7">
    <name type="scientific">Guillardia theta (strain CCMP2712)</name>
    <name type="common">Cryptophyte</name>
    <dbReference type="NCBI Taxonomy" id="905079"/>
    <lineage>
        <taxon>Eukaryota</taxon>
        <taxon>Cryptophyceae</taxon>
        <taxon>Pyrenomonadales</taxon>
        <taxon>Geminigeraceae</taxon>
        <taxon>Guillardia</taxon>
    </lineage>
</organism>
<dbReference type="PANTHER" id="PTHR11592">
    <property type="entry name" value="GLUTATHIONE PEROXIDASE"/>
    <property type="match status" value="1"/>
</dbReference>
<dbReference type="CDD" id="cd06661">
    <property type="entry name" value="GGCT_like"/>
    <property type="match status" value="1"/>
</dbReference>
<dbReference type="GO" id="GO:0004601">
    <property type="term" value="F:peroxidase activity"/>
    <property type="evidence" value="ECO:0007669"/>
    <property type="project" value="UniProtKB-KW"/>
</dbReference>
<dbReference type="EMBL" id="JH992987">
    <property type="protein sequence ID" value="EKX48143.1"/>
    <property type="molecule type" value="Genomic_DNA"/>
</dbReference>
<dbReference type="CDD" id="cd00340">
    <property type="entry name" value="GSH_Peroxidase"/>
    <property type="match status" value="1"/>
</dbReference>
<dbReference type="PaxDb" id="55529-EKX48143"/>
<gene>
    <name evidence="7" type="ORF">GUITHDRAFT_106219</name>
</gene>
<dbReference type="InterPro" id="IPR013024">
    <property type="entry name" value="GGCT-like"/>
</dbReference>
<dbReference type="PANTHER" id="PTHR11592:SF134">
    <property type="entry name" value="PHOSPHOLIPID HYDROPEROXIDE GLUTATHIONE PEROXIDASE"/>
    <property type="match status" value="1"/>
</dbReference>
<dbReference type="Gene3D" id="3.10.490.10">
    <property type="entry name" value="Gamma-glutamyl cyclotransferase-like"/>
    <property type="match status" value="1"/>
</dbReference>
<dbReference type="InterPro" id="IPR009288">
    <property type="entry name" value="AIG2-like_dom"/>
</dbReference>
<dbReference type="RefSeq" id="XP_005835123.1">
    <property type="nucleotide sequence ID" value="XM_005835066.1"/>
</dbReference>
<dbReference type="HOGENOM" id="CLU_944754_0_0_1"/>
<evidence type="ECO:0000256" key="3">
    <source>
        <dbReference type="ARBA" id="ARBA00022933"/>
    </source>
</evidence>
<dbReference type="STRING" id="905079.L1JHZ1"/>
<reference evidence="7 9" key="1">
    <citation type="journal article" date="2012" name="Nature">
        <title>Algal genomes reveal evolutionary mosaicism and the fate of nucleomorphs.</title>
        <authorList>
            <consortium name="DOE Joint Genome Institute"/>
            <person name="Curtis B.A."/>
            <person name="Tanifuji G."/>
            <person name="Burki F."/>
            <person name="Gruber A."/>
            <person name="Irimia M."/>
            <person name="Maruyama S."/>
            <person name="Arias M.C."/>
            <person name="Ball S.G."/>
            <person name="Gile G.H."/>
            <person name="Hirakawa Y."/>
            <person name="Hopkins J.F."/>
            <person name="Kuo A."/>
            <person name="Rensing S.A."/>
            <person name="Schmutz J."/>
            <person name="Symeonidi A."/>
            <person name="Elias M."/>
            <person name="Eveleigh R.J."/>
            <person name="Herman E.K."/>
            <person name="Klute M.J."/>
            <person name="Nakayama T."/>
            <person name="Obornik M."/>
            <person name="Reyes-Prieto A."/>
            <person name="Armbrust E.V."/>
            <person name="Aves S.J."/>
            <person name="Beiko R.G."/>
            <person name="Coutinho P."/>
            <person name="Dacks J.B."/>
            <person name="Durnford D.G."/>
            <person name="Fast N.M."/>
            <person name="Green B.R."/>
            <person name="Grisdale C.J."/>
            <person name="Hempel F."/>
            <person name="Henrissat B."/>
            <person name="Hoppner M.P."/>
            <person name="Ishida K."/>
            <person name="Kim E."/>
            <person name="Koreny L."/>
            <person name="Kroth P.G."/>
            <person name="Liu Y."/>
            <person name="Malik S.B."/>
            <person name="Maier U.G."/>
            <person name="McRose D."/>
            <person name="Mock T."/>
            <person name="Neilson J.A."/>
            <person name="Onodera N.T."/>
            <person name="Poole A.M."/>
            <person name="Pritham E.J."/>
            <person name="Richards T.A."/>
            <person name="Rocap G."/>
            <person name="Roy S.W."/>
            <person name="Sarai C."/>
            <person name="Schaack S."/>
            <person name="Shirato S."/>
            <person name="Slamovits C.H."/>
            <person name="Spencer D.F."/>
            <person name="Suzuki S."/>
            <person name="Worden A.Z."/>
            <person name="Zauner S."/>
            <person name="Barry K."/>
            <person name="Bell C."/>
            <person name="Bharti A.K."/>
            <person name="Crow J.A."/>
            <person name="Grimwood J."/>
            <person name="Kramer R."/>
            <person name="Lindquist E."/>
            <person name="Lucas S."/>
            <person name="Salamov A."/>
            <person name="McFadden G.I."/>
            <person name="Lane C.E."/>
            <person name="Keeling P.J."/>
            <person name="Gray M.W."/>
            <person name="Grigoriev I.V."/>
            <person name="Archibald J.M."/>
        </authorList>
    </citation>
    <scope>NUCLEOTIDE SEQUENCE</scope>
    <source>
        <strain evidence="7 9">CCMP2712</strain>
    </source>
</reference>
<dbReference type="AlphaFoldDB" id="L1JHZ1"/>
<reference evidence="9" key="2">
    <citation type="submission" date="2012-11" db="EMBL/GenBank/DDBJ databases">
        <authorList>
            <person name="Kuo A."/>
            <person name="Curtis B.A."/>
            <person name="Tanifuji G."/>
            <person name="Burki F."/>
            <person name="Gruber A."/>
            <person name="Irimia M."/>
            <person name="Maruyama S."/>
            <person name="Arias M.C."/>
            <person name="Ball S.G."/>
            <person name="Gile G.H."/>
            <person name="Hirakawa Y."/>
            <person name="Hopkins J.F."/>
            <person name="Rensing S.A."/>
            <person name="Schmutz J."/>
            <person name="Symeonidi A."/>
            <person name="Elias M."/>
            <person name="Eveleigh R.J."/>
            <person name="Herman E.K."/>
            <person name="Klute M.J."/>
            <person name="Nakayama T."/>
            <person name="Obornik M."/>
            <person name="Reyes-Prieto A."/>
            <person name="Armbrust E.V."/>
            <person name="Aves S.J."/>
            <person name="Beiko R.G."/>
            <person name="Coutinho P."/>
            <person name="Dacks J.B."/>
            <person name="Durnford D.G."/>
            <person name="Fast N.M."/>
            <person name="Green B.R."/>
            <person name="Grisdale C."/>
            <person name="Hempe F."/>
            <person name="Henrissat B."/>
            <person name="Hoppner M.P."/>
            <person name="Ishida K.-I."/>
            <person name="Kim E."/>
            <person name="Koreny L."/>
            <person name="Kroth P.G."/>
            <person name="Liu Y."/>
            <person name="Malik S.-B."/>
            <person name="Maier U.G."/>
            <person name="McRose D."/>
            <person name="Mock T."/>
            <person name="Neilson J.A."/>
            <person name="Onodera N.T."/>
            <person name="Poole A.M."/>
            <person name="Pritham E.J."/>
            <person name="Richards T.A."/>
            <person name="Rocap G."/>
            <person name="Roy S.W."/>
            <person name="Sarai C."/>
            <person name="Schaack S."/>
            <person name="Shirato S."/>
            <person name="Slamovits C.H."/>
            <person name="Spencer D.F."/>
            <person name="Suzuki S."/>
            <person name="Worden A.Z."/>
            <person name="Zauner S."/>
            <person name="Barry K."/>
            <person name="Bell C."/>
            <person name="Bharti A.K."/>
            <person name="Crow J.A."/>
            <person name="Grimwood J."/>
            <person name="Kramer R."/>
            <person name="Lindquist E."/>
            <person name="Lucas S."/>
            <person name="Salamov A."/>
            <person name="McFadden G.I."/>
            <person name="Lane C.E."/>
            <person name="Keeling P.J."/>
            <person name="Gray M.W."/>
            <person name="Grigoriev I.V."/>
            <person name="Archibald J.M."/>
        </authorList>
    </citation>
    <scope>NUCLEOTIDE SEQUENCE</scope>
    <source>
        <strain evidence="9">CCMP2712</strain>
    </source>
</reference>
<dbReference type="OrthoDB" id="446890at2759"/>
<proteinExistence type="inferred from homology"/>
<dbReference type="PROSITE" id="PS00763">
    <property type="entry name" value="GLUTATHIONE_PEROXID_2"/>
    <property type="match status" value="1"/>
</dbReference>
<evidence type="ECO:0000313" key="9">
    <source>
        <dbReference type="Proteomes" id="UP000011087"/>
    </source>
</evidence>
<sequence>MAKDVMYAILSGYHRYCLPCRPYPGIKERESGSVKGLIVADLSEEECQILDYFEGDEYEKRQLRVQVSREAIEVSSPGLLPMETYMLSEDTVLVNAYVYKGDDDVYGTWHIEDFLRSNILDDYVSDSSGFRTLGRIGGLGLALAAPVRMASASSLTMSGRVLDGITAKDIDGNMYSNDELVVLGFPCNQFGGQEPGTDAEVKAFAQGKYGAKFPLFSKIDVNGPNAHPLYQKLKKSAQNKTLLSLMGDDIKWNFGKFLISNGVAVKRFEPTSNPLSIVGDIDSAIQKAQIIGRSK</sequence>
<dbReference type="Pfam" id="PF00255">
    <property type="entry name" value="GSHPx"/>
    <property type="match status" value="1"/>
</dbReference>
<evidence type="ECO:0000256" key="4">
    <source>
        <dbReference type="ARBA" id="ARBA00023002"/>
    </source>
</evidence>
<evidence type="ECO:0000313" key="8">
    <source>
        <dbReference type="EnsemblProtists" id="EKX48143"/>
    </source>
</evidence>
<keyword evidence="9" id="KW-1185">Reference proteome</keyword>
<evidence type="ECO:0000256" key="1">
    <source>
        <dbReference type="ARBA" id="ARBA00006926"/>
    </source>
</evidence>
<dbReference type="GO" id="GO:0006979">
    <property type="term" value="P:response to oxidative stress"/>
    <property type="evidence" value="ECO:0007669"/>
    <property type="project" value="InterPro"/>
</dbReference>
<dbReference type="InterPro" id="IPR029760">
    <property type="entry name" value="GPX_CS"/>
</dbReference>
<comment type="similarity">
    <text evidence="1 5">Belongs to the glutathione peroxidase family.</text>
</comment>
<reference evidence="8" key="3">
    <citation type="submission" date="2015-06" db="UniProtKB">
        <authorList>
            <consortium name="EnsemblProtists"/>
        </authorList>
    </citation>
    <scope>IDENTIFICATION</scope>
</reference>
<protein>
    <recommendedName>
        <fullName evidence="5">Glutathione peroxidase</fullName>
    </recommendedName>
</protein>
<dbReference type="Pfam" id="PF06094">
    <property type="entry name" value="GGACT"/>
    <property type="match status" value="1"/>
</dbReference>
<evidence type="ECO:0000313" key="7">
    <source>
        <dbReference type="EMBL" id="EKX48143.1"/>
    </source>
</evidence>
<dbReference type="PROSITE" id="PS51355">
    <property type="entry name" value="GLUTATHIONE_PEROXID_3"/>
    <property type="match status" value="1"/>
</dbReference>
<evidence type="ECO:0000259" key="6">
    <source>
        <dbReference type="Pfam" id="PF06094"/>
    </source>
</evidence>
<dbReference type="InterPro" id="IPR036249">
    <property type="entry name" value="Thioredoxin-like_sf"/>
</dbReference>
<dbReference type="SUPFAM" id="SSF52833">
    <property type="entry name" value="Thioredoxin-like"/>
    <property type="match status" value="1"/>
</dbReference>
<keyword evidence="3" id="KW-0712">Selenocysteine</keyword>
<evidence type="ECO:0000256" key="2">
    <source>
        <dbReference type="ARBA" id="ARBA00022559"/>
    </source>
</evidence>